<protein>
    <submittedName>
        <fullName evidence="6">Related to delta3,5-delta2,4-dienoyl-coa isomerase</fullName>
    </submittedName>
</protein>
<reference evidence="6 7" key="1">
    <citation type="submission" date="2018-03" db="EMBL/GenBank/DDBJ databases">
        <authorList>
            <person name="Guldener U."/>
        </authorList>
    </citation>
    <scope>NUCLEOTIDE SEQUENCE [LARGE SCALE GENOMIC DNA]</scope>
    <source>
        <strain evidence="6 7">DAOM196992</strain>
    </source>
</reference>
<dbReference type="GO" id="GO:0005739">
    <property type="term" value="C:mitochondrion"/>
    <property type="evidence" value="ECO:0007669"/>
    <property type="project" value="TreeGrafter"/>
</dbReference>
<keyword evidence="4" id="KW-0443">Lipid metabolism</keyword>
<proteinExistence type="inferred from homology"/>
<dbReference type="OrthoDB" id="14970at2759"/>
<keyword evidence="3" id="KW-0276">Fatty acid metabolism</keyword>
<dbReference type="SUPFAM" id="SSF52096">
    <property type="entry name" value="ClpP/crotonase"/>
    <property type="match status" value="1"/>
</dbReference>
<evidence type="ECO:0000313" key="7">
    <source>
        <dbReference type="Proteomes" id="UP000323386"/>
    </source>
</evidence>
<organism evidence="6 7">
    <name type="scientific">Pseudozyma flocculosa</name>
    <dbReference type="NCBI Taxonomy" id="84751"/>
    <lineage>
        <taxon>Eukaryota</taxon>
        <taxon>Fungi</taxon>
        <taxon>Dikarya</taxon>
        <taxon>Basidiomycota</taxon>
        <taxon>Ustilaginomycotina</taxon>
        <taxon>Ustilaginomycetes</taxon>
        <taxon>Ustilaginales</taxon>
        <taxon>Ustilaginaceae</taxon>
        <taxon>Pseudozyma</taxon>
    </lineage>
</organism>
<keyword evidence="5 6" id="KW-0413">Isomerase</keyword>
<dbReference type="InterPro" id="IPR014748">
    <property type="entry name" value="Enoyl-CoA_hydra_C"/>
</dbReference>
<comment type="pathway">
    <text evidence="1">Lipid metabolism; fatty acid beta-oxidation.</text>
</comment>
<comment type="similarity">
    <text evidence="2">Belongs to the enoyl-CoA hydratase/isomerase family.</text>
</comment>
<dbReference type="Gene3D" id="1.10.12.10">
    <property type="entry name" value="Lyase 2-enoyl-coa Hydratase, Chain A, domain 2"/>
    <property type="match status" value="1"/>
</dbReference>
<dbReference type="Gene3D" id="3.90.226.10">
    <property type="entry name" value="2-enoyl-CoA Hydratase, Chain A, domain 1"/>
    <property type="match status" value="1"/>
</dbReference>
<dbReference type="FunFam" id="1.10.12.10:FF:000004">
    <property type="entry name" value="Delta3,5-delta2,4-dienoyl-CoA isomerase"/>
    <property type="match status" value="1"/>
</dbReference>
<evidence type="ECO:0000256" key="3">
    <source>
        <dbReference type="ARBA" id="ARBA00022832"/>
    </source>
</evidence>
<dbReference type="InterPro" id="IPR001753">
    <property type="entry name" value="Enoyl-CoA_hydra/iso"/>
</dbReference>
<gene>
    <name evidence="6" type="ORF">PSFLO_00686</name>
</gene>
<dbReference type="GO" id="GO:0006635">
    <property type="term" value="P:fatty acid beta-oxidation"/>
    <property type="evidence" value="ECO:0007669"/>
    <property type="project" value="UniProtKB-UniPathway"/>
</dbReference>
<accession>A0A5C3EU67</accession>
<evidence type="ECO:0000256" key="1">
    <source>
        <dbReference type="ARBA" id="ARBA00005005"/>
    </source>
</evidence>
<keyword evidence="7" id="KW-1185">Reference proteome</keyword>
<dbReference type="Proteomes" id="UP000323386">
    <property type="component" value="Unassembled WGS sequence"/>
</dbReference>
<dbReference type="InterPro" id="IPR045002">
    <property type="entry name" value="Ech1-like"/>
</dbReference>
<dbReference type="AlphaFoldDB" id="A0A5C3EU67"/>
<sequence>MSFPKPYTGFASPKYHKLELAAEGVLHMAFNRPPVNAFIDPKWQETQAILKHVRDDGDVNVIVLSGEGRAFTAGLDLLNASLSDVMAAQPDAARKAVLMRRHLADFQEAISWFEHVEKPVIAAAHGVAFGLAVDIMSACDIRYAAKGTRFSIKEVDAGLAADIGTLQRFPKIVGNDSIARELALTAREFDADEALRIGFLGRIVDGGREEVVAAAIKTASDIAAKAPVAVRATKIFMLHGRDHSVEEGLRYTQALNSGLLQSDDLPVAMLAVMQKQKPQFAKL</sequence>
<dbReference type="GO" id="GO:0051750">
    <property type="term" value="F:delta(3,5)-delta(2,4)-dienoyl-CoA isomerase activity"/>
    <property type="evidence" value="ECO:0007669"/>
    <property type="project" value="TreeGrafter"/>
</dbReference>
<evidence type="ECO:0000256" key="2">
    <source>
        <dbReference type="ARBA" id="ARBA00005254"/>
    </source>
</evidence>
<evidence type="ECO:0000256" key="5">
    <source>
        <dbReference type="ARBA" id="ARBA00023235"/>
    </source>
</evidence>
<name>A0A5C3EU67_9BASI</name>
<dbReference type="InterPro" id="IPR029045">
    <property type="entry name" value="ClpP/crotonase-like_dom_sf"/>
</dbReference>
<evidence type="ECO:0000256" key="4">
    <source>
        <dbReference type="ARBA" id="ARBA00023098"/>
    </source>
</evidence>
<dbReference type="CDD" id="cd06558">
    <property type="entry name" value="crotonase-like"/>
    <property type="match status" value="1"/>
</dbReference>
<dbReference type="PANTHER" id="PTHR43149">
    <property type="entry name" value="ENOYL-COA HYDRATASE"/>
    <property type="match status" value="1"/>
</dbReference>
<dbReference type="UniPathway" id="UPA00659"/>
<dbReference type="EMBL" id="OOIP01000001">
    <property type="protein sequence ID" value="SPO35215.1"/>
    <property type="molecule type" value="Genomic_DNA"/>
</dbReference>
<dbReference type="Pfam" id="PF00378">
    <property type="entry name" value="ECH_1"/>
    <property type="match status" value="1"/>
</dbReference>
<dbReference type="PANTHER" id="PTHR43149:SF1">
    <property type="entry name" value="DELTA(3,5)-DELTA(2,4)-DIENOYL-COA ISOMERASE, MITOCHONDRIAL"/>
    <property type="match status" value="1"/>
</dbReference>
<evidence type="ECO:0000313" key="6">
    <source>
        <dbReference type="EMBL" id="SPO35215.1"/>
    </source>
</evidence>